<proteinExistence type="predicted"/>
<feature type="coiled-coil region" evidence="1">
    <location>
        <begin position="380"/>
        <end position="407"/>
    </location>
</feature>
<keyword evidence="1" id="KW-0175">Coiled coil</keyword>
<dbReference type="EMBL" id="CAMXCT010001488">
    <property type="protein sequence ID" value="CAI3990538.1"/>
    <property type="molecule type" value="Genomic_DNA"/>
</dbReference>
<dbReference type="Proteomes" id="UP001152797">
    <property type="component" value="Unassembled WGS sequence"/>
</dbReference>
<protein>
    <submittedName>
        <fullName evidence="3">Uncharacterized protein</fullName>
    </submittedName>
</protein>
<keyword evidence="5" id="KW-1185">Reference proteome</keyword>
<feature type="region of interest" description="Disordered" evidence="2">
    <location>
        <begin position="160"/>
        <end position="190"/>
    </location>
</feature>
<reference evidence="3" key="1">
    <citation type="submission" date="2022-10" db="EMBL/GenBank/DDBJ databases">
        <authorList>
            <person name="Chen Y."/>
            <person name="Dougan E. K."/>
            <person name="Chan C."/>
            <person name="Rhodes N."/>
            <person name="Thang M."/>
        </authorList>
    </citation>
    <scope>NUCLEOTIDE SEQUENCE</scope>
</reference>
<feature type="coiled-coil region" evidence="1">
    <location>
        <begin position="895"/>
        <end position="922"/>
    </location>
</feature>
<feature type="region of interest" description="Disordered" evidence="2">
    <location>
        <begin position="34"/>
        <end position="59"/>
    </location>
</feature>
<organism evidence="3">
    <name type="scientific">Cladocopium goreaui</name>
    <dbReference type="NCBI Taxonomy" id="2562237"/>
    <lineage>
        <taxon>Eukaryota</taxon>
        <taxon>Sar</taxon>
        <taxon>Alveolata</taxon>
        <taxon>Dinophyceae</taxon>
        <taxon>Suessiales</taxon>
        <taxon>Symbiodiniaceae</taxon>
        <taxon>Cladocopium</taxon>
    </lineage>
</organism>
<evidence type="ECO:0000313" key="3">
    <source>
        <dbReference type="EMBL" id="CAI3990538.1"/>
    </source>
</evidence>
<evidence type="ECO:0000256" key="1">
    <source>
        <dbReference type="SAM" id="Coils"/>
    </source>
</evidence>
<dbReference type="AlphaFoldDB" id="A0A9P1CGC7"/>
<accession>A0A9P1CGC7</accession>
<reference evidence="4" key="2">
    <citation type="submission" date="2024-04" db="EMBL/GenBank/DDBJ databases">
        <authorList>
            <person name="Chen Y."/>
            <person name="Shah S."/>
            <person name="Dougan E. K."/>
            <person name="Thang M."/>
            <person name="Chan C."/>
        </authorList>
    </citation>
    <scope>NUCLEOTIDE SEQUENCE [LARGE SCALE GENOMIC DNA]</scope>
</reference>
<feature type="compositionally biased region" description="Low complexity" evidence="2">
    <location>
        <begin position="37"/>
        <end position="49"/>
    </location>
</feature>
<dbReference type="EMBL" id="CAMXCT020001488">
    <property type="protein sequence ID" value="CAL1143913.1"/>
    <property type="molecule type" value="Genomic_DNA"/>
</dbReference>
<dbReference type="EMBL" id="CAMXCT030001488">
    <property type="protein sequence ID" value="CAL4777850.1"/>
    <property type="molecule type" value="Genomic_DNA"/>
</dbReference>
<feature type="compositionally biased region" description="Polar residues" evidence="2">
    <location>
        <begin position="675"/>
        <end position="687"/>
    </location>
</feature>
<feature type="region of interest" description="Disordered" evidence="2">
    <location>
        <begin position="675"/>
        <end position="705"/>
    </location>
</feature>
<gene>
    <name evidence="3" type="ORF">C1SCF055_LOCUS17518</name>
</gene>
<evidence type="ECO:0000256" key="2">
    <source>
        <dbReference type="SAM" id="MobiDB-lite"/>
    </source>
</evidence>
<feature type="compositionally biased region" description="Polar residues" evidence="2">
    <location>
        <begin position="160"/>
        <end position="172"/>
    </location>
</feature>
<feature type="region of interest" description="Disordered" evidence="2">
    <location>
        <begin position="1"/>
        <end position="22"/>
    </location>
</feature>
<sequence length="1015" mass="110998">MAKLLGSVSADRSRPSGMWNSLGCPDVQSHGYRGLVQNGPNGHPGQNGHAQNGHSPWKVNQGCVPDAGVYEPFAYPRVGPVPAGPAVPGAAGATGAAGPAVAAIPAVAALPAKISAAVPSLPQMNGHSPDVADPQIQWWVEKIDAGTAIPTLKSRSVGSMCPTNLGKQQTLRVSDRKDTGQRGPGRAKFPCQSLLPDVPRPLRHPSEVGVAMALCNLEKSQALRGNEIRGILRESFQKAYEAVNTAAKAHEDLCQKTEKLKGIPGTLDAVKRAKICTRDVLLWRWFGLTAWIYNQAESEFFQSYGREIESQLMNSVVKIRQRLMQDLMRKPCWHQLERKLMKCAATDSWTPELEGLLNRFRFMFESLGGPGNPVIQEWRLTEEEEKMEMQENEAKEQEAEQEFEAEVWNNAGRKVSESVVGLLGLDDFDEFDACDPAMDPDCYAADAIHPIDASPEADDHEIRDDPAFVAQQGFVDGFSVTLADRDAAAFGFAMFRLLLQICGWDGTATSQEFVSIDAVFLGVSADRSRPSGMWNSLGCPDVQSHGYCGLVQNGPNGHPGQNGHAQNGHSPWKVNQGCVPDAGVYEPFAYPRVGPVPAGPAVPGAAGATGAAGPAVAAIPAVAALPAKISAAVPSLPQMNGHSPDVADPQIQWWVEKIDAGTAIPTLKSRSVGSMCPTNLGKQQTLRVSDRKDTGQRGPGRAKFPCQSLLPDVPRPLRHPSEVGVAMALCNLEKSQALRGNEIRGILRESFQKAYEAVNTAAKAHEDLCQKTEKLKGIPGTLDAVKRAKICTRDVLLWRWFGLTAWIYNQAESEFFQSYGREIESQLMNSVVKIRQRLMQDLMRKPCWHQLERKLMKCAATDSWTPELEGLLNRFRFMFESLGGPGNPVIQEWRLSEEEEKMEMQENEAKEQEAEQEFEAEVWNNAGRKVSESVVGLLCLDDFDEFDACDPAMDPDCYAADAIHPIDASPEADDHEIRDDPAFVAQQGFVDGFSAIQNILWELHHPKCQVPMGVS</sequence>
<comment type="caution">
    <text evidence="3">The sequence shown here is derived from an EMBL/GenBank/DDBJ whole genome shotgun (WGS) entry which is preliminary data.</text>
</comment>
<evidence type="ECO:0000313" key="5">
    <source>
        <dbReference type="Proteomes" id="UP001152797"/>
    </source>
</evidence>
<name>A0A9P1CGC7_9DINO</name>
<evidence type="ECO:0000313" key="4">
    <source>
        <dbReference type="EMBL" id="CAL1143913.1"/>
    </source>
</evidence>